<dbReference type="Gene3D" id="3.90.1580.10">
    <property type="entry name" value="paralog of FGE (formylglycine-generating enzyme)"/>
    <property type="match status" value="1"/>
</dbReference>
<dbReference type="EMBL" id="VGLS01000863">
    <property type="protein sequence ID" value="MBM3226311.1"/>
    <property type="molecule type" value="Genomic_DNA"/>
</dbReference>
<dbReference type="Proteomes" id="UP000712673">
    <property type="component" value="Unassembled WGS sequence"/>
</dbReference>
<organism evidence="2 3">
    <name type="scientific">Tectimicrobiota bacterium</name>
    <dbReference type="NCBI Taxonomy" id="2528274"/>
    <lineage>
        <taxon>Bacteria</taxon>
        <taxon>Pseudomonadati</taxon>
        <taxon>Nitrospinota/Tectimicrobiota group</taxon>
        <taxon>Candidatus Tectimicrobiota</taxon>
    </lineage>
</organism>
<proteinExistence type="predicted"/>
<comment type="caution">
    <text evidence="2">The sequence shown here is derived from an EMBL/GenBank/DDBJ whole genome shotgun (WGS) entry which is preliminary data.</text>
</comment>
<dbReference type="AlphaFoldDB" id="A0A937W3P5"/>
<evidence type="ECO:0000313" key="3">
    <source>
        <dbReference type="Proteomes" id="UP000712673"/>
    </source>
</evidence>
<dbReference type="Pfam" id="PF03781">
    <property type="entry name" value="FGE-sulfatase"/>
    <property type="match status" value="1"/>
</dbReference>
<evidence type="ECO:0000259" key="1">
    <source>
        <dbReference type="Pfam" id="PF03781"/>
    </source>
</evidence>
<dbReference type="InterPro" id="IPR016187">
    <property type="entry name" value="CTDL_fold"/>
</dbReference>
<name>A0A937W3P5_UNCTE</name>
<gene>
    <name evidence="2" type="ORF">FJZ47_21310</name>
</gene>
<feature type="non-terminal residue" evidence="2">
    <location>
        <position position="223"/>
    </location>
</feature>
<feature type="domain" description="Sulfatase-modifying factor enzyme-like" evidence="1">
    <location>
        <begin position="43"/>
        <end position="223"/>
    </location>
</feature>
<dbReference type="PANTHER" id="PTHR23150:SF19">
    <property type="entry name" value="FORMYLGLYCINE-GENERATING ENZYME"/>
    <property type="match status" value="1"/>
</dbReference>
<protein>
    <submittedName>
        <fullName evidence="2">Formylglycine-generating enzyme family protein</fullName>
    </submittedName>
</protein>
<dbReference type="SUPFAM" id="SSF56436">
    <property type="entry name" value="C-type lectin-like"/>
    <property type="match status" value="1"/>
</dbReference>
<dbReference type="InterPro" id="IPR005532">
    <property type="entry name" value="SUMF_dom"/>
</dbReference>
<accession>A0A937W3P5</accession>
<dbReference type="InterPro" id="IPR051043">
    <property type="entry name" value="Sulfatase_Mod_Factor_Kinase"/>
</dbReference>
<dbReference type="InterPro" id="IPR042095">
    <property type="entry name" value="SUMF_sf"/>
</dbReference>
<dbReference type="GO" id="GO:0120147">
    <property type="term" value="F:formylglycine-generating oxidase activity"/>
    <property type="evidence" value="ECO:0007669"/>
    <property type="project" value="TreeGrafter"/>
</dbReference>
<reference evidence="2" key="1">
    <citation type="submission" date="2019-03" db="EMBL/GenBank/DDBJ databases">
        <title>Lake Tanganyika Metagenome-Assembled Genomes (MAGs).</title>
        <authorList>
            <person name="Tran P."/>
        </authorList>
    </citation>
    <scope>NUCLEOTIDE SEQUENCE</scope>
    <source>
        <strain evidence="2">K_DeepCast_65m_m2_066</strain>
    </source>
</reference>
<dbReference type="PANTHER" id="PTHR23150">
    <property type="entry name" value="SULFATASE MODIFYING FACTOR 1, 2"/>
    <property type="match status" value="1"/>
</dbReference>
<sequence length="223" mass="25079">MSTPIAHPLSRGFPPVWASAWGQDAYGPWCAFRLGEVTQRLRWIPPGRFRMGSPARESGRFEWEGPQHEVRLTQGFWLFDTPCTQALWQAVMGTNPSFFKGPQRPVELVSWEECQTFLAAFTQRVPALPLALPTEAQWEYACRAGTQTARYAARLDTIAWYDANSDGQTHDVGQKRPNAWGLYDMLGNVDEWCLDGLRDYTAEPVVDPVGRMDAGACRVIRGG</sequence>
<evidence type="ECO:0000313" key="2">
    <source>
        <dbReference type="EMBL" id="MBM3226311.1"/>
    </source>
</evidence>